<dbReference type="OrthoDB" id="5903454at2759"/>
<reference evidence="1 2" key="1">
    <citation type="submission" date="2013-12" db="EMBL/GenBank/DDBJ databases">
        <title>Draft genome of the parsitic nematode Ancylostoma duodenale.</title>
        <authorList>
            <person name="Mitreva M."/>
        </authorList>
    </citation>
    <scope>NUCLEOTIDE SEQUENCE [LARGE SCALE GENOMIC DNA]</scope>
    <source>
        <strain evidence="1 2">Zhejiang</strain>
    </source>
</reference>
<dbReference type="AlphaFoldDB" id="A0A0C2FK07"/>
<keyword evidence="2" id="KW-1185">Reference proteome</keyword>
<gene>
    <name evidence="1" type="ORF">ANCDUO_21027</name>
</gene>
<organism evidence="1 2">
    <name type="scientific">Ancylostoma duodenale</name>
    <dbReference type="NCBI Taxonomy" id="51022"/>
    <lineage>
        <taxon>Eukaryota</taxon>
        <taxon>Metazoa</taxon>
        <taxon>Ecdysozoa</taxon>
        <taxon>Nematoda</taxon>
        <taxon>Chromadorea</taxon>
        <taxon>Rhabditida</taxon>
        <taxon>Rhabditina</taxon>
        <taxon>Rhabditomorpha</taxon>
        <taxon>Strongyloidea</taxon>
        <taxon>Ancylostomatidae</taxon>
        <taxon>Ancylostomatinae</taxon>
        <taxon>Ancylostoma</taxon>
    </lineage>
</organism>
<name>A0A0C2FK07_9BILA</name>
<dbReference type="Proteomes" id="UP000054047">
    <property type="component" value="Unassembled WGS sequence"/>
</dbReference>
<accession>A0A0C2FK07</accession>
<dbReference type="EMBL" id="KN756263">
    <property type="protein sequence ID" value="KIH48900.1"/>
    <property type="molecule type" value="Genomic_DNA"/>
</dbReference>
<protein>
    <submittedName>
        <fullName evidence="1">Uncharacterized protein</fullName>
    </submittedName>
</protein>
<sequence length="191" mass="21340">MFWLSQRPALADVAIAASDNDHLLTHSLSRPAEIKRDARCESYTRGWEVIETIIFDSERTLHLPDEEREDYRVAEREISDANATYEAVAIMFRVSKPDKPYSTRPAVERSSTDTSSSVVSSWAMNRLKSPASFHSDHGTILPCPAEFHWRCQTGAACPLPAIIEGGHLWRKRSDGAPAQQGSAVGPFDHYV</sequence>
<proteinExistence type="predicted"/>
<evidence type="ECO:0000313" key="1">
    <source>
        <dbReference type="EMBL" id="KIH48900.1"/>
    </source>
</evidence>
<evidence type="ECO:0000313" key="2">
    <source>
        <dbReference type="Proteomes" id="UP000054047"/>
    </source>
</evidence>